<keyword evidence="1" id="KW-1133">Transmembrane helix</keyword>
<dbReference type="EMBL" id="BARW01014445">
    <property type="protein sequence ID" value="GAI75809.1"/>
    <property type="molecule type" value="Genomic_DNA"/>
</dbReference>
<organism evidence="2">
    <name type="scientific">marine sediment metagenome</name>
    <dbReference type="NCBI Taxonomy" id="412755"/>
    <lineage>
        <taxon>unclassified sequences</taxon>
        <taxon>metagenomes</taxon>
        <taxon>ecological metagenomes</taxon>
    </lineage>
</organism>
<proteinExistence type="predicted"/>
<evidence type="ECO:0000313" key="2">
    <source>
        <dbReference type="EMBL" id="GAI75809.1"/>
    </source>
</evidence>
<feature type="transmembrane region" description="Helical" evidence="1">
    <location>
        <begin position="34"/>
        <end position="54"/>
    </location>
</feature>
<sequence length="114" mass="13856">MKVSIRIPPRFNIYKILISRWFFDLTRAKKFRDFYAIIKVIDAFFVYFFSKYSLLLKLMRAHRATQNEILHLFIEKFTRKMVHGNSTYLFDNLSKLCIQVIEETRTFLGTECWL</sequence>
<comment type="caution">
    <text evidence="2">The sequence shown here is derived from an EMBL/GenBank/DDBJ whole genome shotgun (WGS) entry which is preliminary data.</text>
</comment>
<keyword evidence="1" id="KW-0812">Transmembrane</keyword>
<protein>
    <submittedName>
        <fullName evidence="2">Uncharacterized protein</fullName>
    </submittedName>
</protein>
<keyword evidence="1" id="KW-0472">Membrane</keyword>
<dbReference type="AlphaFoldDB" id="X1T726"/>
<reference evidence="2" key="1">
    <citation type="journal article" date="2014" name="Front. Microbiol.">
        <title>High frequency of phylogenetically diverse reductive dehalogenase-homologous genes in deep subseafloor sedimentary metagenomes.</title>
        <authorList>
            <person name="Kawai M."/>
            <person name="Futagami T."/>
            <person name="Toyoda A."/>
            <person name="Takaki Y."/>
            <person name="Nishi S."/>
            <person name="Hori S."/>
            <person name="Arai W."/>
            <person name="Tsubouchi T."/>
            <person name="Morono Y."/>
            <person name="Uchiyama I."/>
            <person name="Ito T."/>
            <person name="Fujiyama A."/>
            <person name="Inagaki F."/>
            <person name="Takami H."/>
        </authorList>
    </citation>
    <scope>NUCLEOTIDE SEQUENCE</scope>
    <source>
        <strain evidence="2">Expedition CK06-06</strain>
    </source>
</reference>
<accession>X1T726</accession>
<evidence type="ECO:0000256" key="1">
    <source>
        <dbReference type="SAM" id="Phobius"/>
    </source>
</evidence>
<gene>
    <name evidence="2" type="ORF">S12H4_25605</name>
</gene>
<name>X1T726_9ZZZZ</name>